<comment type="pathway">
    <text evidence="1 7">Cell wall biogenesis; peptidoglycan biosynthesis.</text>
</comment>
<dbReference type="UniPathway" id="UPA00219"/>
<dbReference type="SUPFAM" id="SSF141523">
    <property type="entry name" value="L,D-transpeptidase catalytic domain-like"/>
    <property type="match status" value="1"/>
</dbReference>
<evidence type="ECO:0000256" key="1">
    <source>
        <dbReference type="ARBA" id="ARBA00004752"/>
    </source>
</evidence>
<dbReference type="KEGG" id="geo:Geob_2367"/>
<evidence type="ECO:0000256" key="6">
    <source>
        <dbReference type="ARBA" id="ARBA00023316"/>
    </source>
</evidence>
<reference evidence="9 10" key="1">
    <citation type="submission" date="2009-01" db="EMBL/GenBank/DDBJ databases">
        <title>Complete sequence of Geobacter sp. FRC-32.</title>
        <authorList>
            <consortium name="US DOE Joint Genome Institute"/>
            <person name="Lucas S."/>
            <person name="Copeland A."/>
            <person name="Lapidus A."/>
            <person name="Glavina del Rio T."/>
            <person name="Dalin E."/>
            <person name="Tice H."/>
            <person name="Bruce D."/>
            <person name="Goodwin L."/>
            <person name="Pitluck S."/>
            <person name="Saunders E."/>
            <person name="Brettin T."/>
            <person name="Detter J.C."/>
            <person name="Han C."/>
            <person name="Larimer F."/>
            <person name="Land M."/>
            <person name="Hauser L."/>
            <person name="Kyrpides N."/>
            <person name="Ovchinnikova G."/>
            <person name="Kostka J."/>
            <person name="Richardson P."/>
        </authorList>
    </citation>
    <scope>NUCLEOTIDE SEQUENCE [LARGE SCALE GENOMIC DNA]</scope>
    <source>
        <strain evidence="10">DSM 22248 / JCM 15807 / FRC-32</strain>
    </source>
</reference>
<evidence type="ECO:0000259" key="8">
    <source>
        <dbReference type="PROSITE" id="PS52029"/>
    </source>
</evidence>
<gene>
    <name evidence="9" type="ordered locus">Geob_2367</name>
</gene>
<protein>
    <submittedName>
        <fullName evidence="9">Peptidoglycan L,D-transpeptidase, YkuD family</fullName>
    </submittedName>
</protein>
<dbReference type="HOGENOM" id="CLU_972402_0_0_7"/>
<dbReference type="GO" id="GO:0016740">
    <property type="term" value="F:transferase activity"/>
    <property type="evidence" value="ECO:0007669"/>
    <property type="project" value="UniProtKB-KW"/>
</dbReference>
<feature type="active site" description="Proton donor/acceptor" evidence="7">
    <location>
        <position position="202"/>
    </location>
</feature>
<evidence type="ECO:0000313" key="10">
    <source>
        <dbReference type="Proteomes" id="UP000007721"/>
    </source>
</evidence>
<accession>B9LZG8</accession>
<dbReference type="RefSeq" id="WP_012647450.1">
    <property type="nucleotide sequence ID" value="NC_011979.1"/>
</dbReference>
<organism evidence="9 10">
    <name type="scientific">Geotalea daltonii (strain DSM 22248 / JCM 15807 / FRC-32)</name>
    <name type="common">Geobacter daltonii</name>
    <dbReference type="NCBI Taxonomy" id="316067"/>
    <lineage>
        <taxon>Bacteria</taxon>
        <taxon>Pseudomonadati</taxon>
        <taxon>Thermodesulfobacteriota</taxon>
        <taxon>Desulfuromonadia</taxon>
        <taxon>Geobacterales</taxon>
        <taxon>Geobacteraceae</taxon>
        <taxon>Geotalea</taxon>
    </lineage>
</organism>
<dbReference type="STRING" id="316067.Geob_2367"/>
<dbReference type="InterPro" id="IPR005490">
    <property type="entry name" value="LD_TPept_cat_dom"/>
</dbReference>
<name>B9LZG8_GEODF</name>
<dbReference type="GO" id="GO:0071555">
    <property type="term" value="P:cell wall organization"/>
    <property type="evidence" value="ECO:0007669"/>
    <property type="project" value="UniProtKB-UniRule"/>
</dbReference>
<dbReference type="GO" id="GO:0008360">
    <property type="term" value="P:regulation of cell shape"/>
    <property type="evidence" value="ECO:0007669"/>
    <property type="project" value="UniProtKB-UniRule"/>
</dbReference>
<dbReference type="GO" id="GO:0005576">
    <property type="term" value="C:extracellular region"/>
    <property type="evidence" value="ECO:0007669"/>
    <property type="project" value="TreeGrafter"/>
</dbReference>
<dbReference type="GO" id="GO:0071972">
    <property type="term" value="F:peptidoglycan L,D-transpeptidase activity"/>
    <property type="evidence" value="ECO:0007669"/>
    <property type="project" value="TreeGrafter"/>
</dbReference>
<evidence type="ECO:0000256" key="3">
    <source>
        <dbReference type="ARBA" id="ARBA00022679"/>
    </source>
</evidence>
<dbReference type="InterPro" id="IPR050979">
    <property type="entry name" value="LD-transpeptidase"/>
</dbReference>
<keyword evidence="4 7" id="KW-0133">Cell shape</keyword>
<feature type="active site" description="Nucleophile" evidence="7">
    <location>
        <position position="215"/>
    </location>
</feature>
<dbReference type="PANTHER" id="PTHR30582">
    <property type="entry name" value="L,D-TRANSPEPTIDASE"/>
    <property type="match status" value="1"/>
</dbReference>
<dbReference type="Gene3D" id="2.40.440.10">
    <property type="entry name" value="L,D-transpeptidase catalytic domain-like"/>
    <property type="match status" value="1"/>
</dbReference>
<proteinExistence type="inferred from homology"/>
<keyword evidence="6 7" id="KW-0961">Cell wall biogenesis/degradation</keyword>
<dbReference type="CDD" id="cd16913">
    <property type="entry name" value="YkuD_like"/>
    <property type="match status" value="1"/>
</dbReference>
<dbReference type="GO" id="GO:0018104">
    <property type="term" value="P:peptidoglycan-protein cross-linking"/>
    <property type="evidence" value="ECO:0007669"/>
    <property type="project" value="TreeGrafter"/>
</dbReference>
<evidence type="ECO:0000256" key="5">
    <source>
        <dbReference type="ARBA" id="ARBA00022984"/>
    </source>
</evidence>
<feature type="domain" description="L,D-TPase catalytic" evidence="8">
    <location>
        <begin position="120"/>
        <end position="243"/>
    </location>
</feature>
<evidence type="ECO:0000256" key="2">
    <source>
        <dbReference type="ARBA" id="ARBA00005992"/>
    </source>
</evidence>
<dbReference type="Proteomes" id="UP000007721">
    <property type="component" value="Chromosome"/>
</dbReference>
<dbReference type="PROSITE" id="PS52029">
    <property type="entry name" value="LD_TPASE"/>
    <property type="match status" value="1"/>
</dbReference>
<comment type="similarity">
    <text evidence="2">Belongs to the YkuD family.</text>
</comment>
<sequence>MIMPPGETMRRVFSTGLVLWIIFFFAAAFAAEEEKKLSPCEISYPSDVKIPWTCHRLKKNESMESLFGDRWQSVARFNRIDRRHALPGTRLKIPVNLEDVENFAPVPAELAYEASDKDPKFILIDLTEQFLGVYDKGRLVFSSPIASGKSDFITPPGEFRIDAYSGRHESSLYTIEDKDIPYPMHYGLRFLVNEEGVEYWIHGRDMPGYPASHGCVGLYDEDMQKEYYGFPDYPLMDTARKLFEWAISPNHDVDGKLHPLKRGPRVLIVGEPPGGADGPPNMAPGP</sequence>
<dbReference type="eggNOG" id="COG1376">
    <property type="taxonomic scope" value="Bacteria"/>
</dbReference>
<keyword evidence="3" id="KW-0808">Transferase</keyword>
<dbReference type="EMBL" id="CP001390">
    <property type="protein sequence ID" value="ACM20721.1"/>
    <property type="molecule type" value="Genomic_DNA"/>
</dbReference>
<keyword evidence="10" id="KW-1185">Reference proteome</keyword>
<evidence type="ECO:0000256" key="7">
    <source>
        <dbReference type="PROSITE-ProRule" id="PRU01373"/>
    </source>
</evidence>
<dbReference type="AlphaFoldDB" id="B9LZG8"/>
<dbReference type="Pfam" id="PF03734">
    <property type="entry name" value="YkuD"/>
    <property type="match status" value="1"/>
</dbReference>
<evidence type="ECO:0000256" key="4">
    <source>
        <dbReference type="ARBA" id="ARBA00022960"/>
    </source>
</evidence>
<dbReference type="PANTHER" id="PTHR30582:SF2">
    <property type="entry name" value="L,D-TRANSPEPTIDASE YCIB-RELATED"/>
    <property type="match status" value="1"/>
</dbReference>
<dbReference type="InterPro" id="IPR038063">
    <property type="entry name" value="Transpep_catalytic_dom"/>
</dbReference>
<evidence type="ECO:0000313" key="9">
    <source>
        <dbReference type="EMBL" id="ACM20721.1"/>
    </source>
</evidence>
<keyword evidence="5 7" id="KW-0573">Peptidoglycan synthesis</keyword>